<dbReference type="PROSITE" id="PS50850">
    <property type="entry name" value="MFS"/>
    <property type="match status" value="1"/>
</dbReference>
<dbReference type="PROSITE" id="PS00217">
    <property type="entry name" value="SUGAR_TRANSPORT_2"/>
    <property type="match status" value="1"/>
</dbReference>
<evidence type="ECO:0000256" key="8">
    <source>
        <dbReference type="SAM" id="Phobius"/>
    </source>
</evidence>
<evidence type="ECO:0000313" key="11">
    <source>
        <dbReference type="Proteomes" id="UP001172673"/>
    </source>
</evidence>
<dbReference type="Gene3D" id="1.20.1250.20">
    <property type="entry name" value="MFS general substrate transporter like domains"/>
    <property type="match status" value="1"/>
</dbReference>
<evidence type="ECO:0000259" key="9">
    <source>
        <dbReference type="PROSITE" id="PS50850"/>
    </source>
</evidence>
<keyword evidence="3 7" id="KW-0813">Transport</keyword>
<name>A0AA38X2Y6_9EURO</name>
<keyword evidence="6 8" id="KW-0472">Membrane</keyword>
<comment type="caution">
    <text evidence="10">The sequence shown here is derived from an EMBL/GenBank/DDBJ whole genome shotgun (WGS) entry which is preliminary data.</text>
</comment>
<feature type="transmembrane region" description="Helical" evidence="8">
    <location>
        <begin position="494"/>
        <end position="512"/>
    </location>
</feature>
<dbReference type="SUPFAM" id="SSF103473">
    <property type="entry name" value="MFS general substrate transporter"/>
    <property type="match status" value="1"/>
</dbReference>
<dbReference type="FunFam" id="1.20.1250.20:FF:000078">
    <property type="entry name" value="MFS maltose transporter, putative"/>
    <property type="match status" value="1"/>
</dbReference>
<feature type="transmembrane region" description="Helical" evidence="8">
    <location>
        <begin position="361"/>
        <end position="382"/>
    </location>
</feature>
<accession>A0AA38X2Y6</accession>
<dbReference type="EMBL" id="JAPDRK010000015">
    <property type="protein sequence ID" value="KAJ9605866.1"/>
    <property type="molecule type" value="Genomic_DNA"/>
</dbReference>
<gene>
    <name evidence="10" type="ORF">H2200_009715</name>
</gene>
<comment type="similarity">
    <text evidence="2 7">Belongs to the major facilitator superfamily. Sugar transporter (TC 2.A.1.1) family.</text>
</comment>
<evidence type="ECO:0000313" key="10">
    <source>
        <dbReference type="EMBL" id="KAJ9605866.1"/>
    </source>
</evidence>
<keyword evidence="11" id="KW-1185">Reference proteome</keyword>
<dbReference type="Proteomes" id="UP001172673">
    <property type="component" value="Unassembled WGS sequence"/>
</dbReference>
<comment type="subcellular location">
    <subcellularLocation>
        <location evidence="1">Membrane</location>
        <topology evidence="1">Multi-pass membrane protein</topology>
    </subcellularLocation>
</comment>
<evidence type="ECO:0000256" key="5">
    <source>
        <dbReference type="ARBA" id="ARBA00022989"/>
    </source>
</evidence>
<dbReference type="InterPro" id="IPR003663">
    <property type="entry name" value="Sugar/inositol_transpt"/>
</dbReference>
<feature type="transmembrane region" description="Helical" evidence="8">
    <location>
        <begin position="71"/>
        <end position="97"/>
    </location>
</feature>
<dbReference type="GO" id="GO:0016020">
    <property type="term" value="C:membrane"/>
    <property type="evidence" value="ECO:0007669"/>
    <property type="project" value="UniProtKB-SubCell"/>
</dbReference>
<evidence type="ECO:0000256" key="2">
    <source>
        <dbReference type="ARBA" id="ARBA00010992"/>
    </source>
</evidence>
<dbReference type="AlphaFoldDB" id="A0AA38X2Y6"/>
<keyword evidence="5 8" id="KW-1133">Transmembrane helix</keyword>
<evidence type="ECO:0000256" key="3">
    <source>
        <dbReference type="ARBA" id="ARBA00022448"/>
    </source>
</evidence>
<feature type="transmembrane region" description="Helical" evidence="8">
    <location>
        <begin position="247"/>
        <end position="268"/>
    </location>
</feature>
<evidence type="ECO:0000256" key="7">
    <source>
        <dbReference type="RuleBase" id="RU003346"/>
    </source>
</evidence>
<evidence type="ECO:0000256" key="6">
    <source>
        <dbReference type="ARBA" id="ARBA00023136"/>
    </source>
</evidence>
<dbReference type="PROSITE" id="PS00216">
    <property type="entry name" value="SUGAR_TRANSPORT_1"/>
    <property type="match status" value="1"/>
</dbReference>
<evidence type="ECO:0000256" key="1">
    <source>
        <dbReference type="ARBA" id="ARBA00004141"/>
    </source>
</evidence>
<dbReference type="InterPro" id="IPR050360">
    <property type="entry name" value="MFS_Sugar_Transporters"/>
</dbReference>
<dbReference type="InterPro" id="IPR005828">
    <property type="entry name" value="MFS_sugar_transport-like"/>
</dbReference>
<keyword evidence="4 8" id="KW-0812">Transmembrane</keyword>
<sequence>MAENKRDTQIVEDVEKVTTQENDERVIIVENKEAQFVGKVDQTLIDVAAEGTDYEHKLEVREALKIYWKGVMFTTIITFTIIMRVYDIVIINSFFALPAFRNKFGHEVPGSGKQIQASWQAALGNASLVGQVIGAFTVAYPMEYIGRRWTLILSLIGTSGFTFMQFFAQSIQVLTASEYLSGVIWGFYQVLIPTYSSEMLPTALRPYLAGYINLAYGIGGLILSGVTKGFDTWTSTWGYRIPFAIQWIWPVIILPCLIFTPESPWWLVRKGRMEEAEKALRRLSSDSPKVDTGRTLAMMQKTILYEQHVEKDSTLWQCFKGSSLRRTEIVIMIFFCQDFAGFATNTTYFFEQLNVTTQQAFDISIGNAALGVVCATLSAFLLRYYGRRNVFVIGMGSVVILEYLVAILACAPNYKNRPAVSGAQVAITMISTIALQLTIGPLTYTILTEVPSAKLRSKTVGIAIAVDACCGIVTSTVNPYLINPGEANLAGKSNFVWGSLSIISFLWCFFRLPETKHRTVEEIDYMFEHRVKTRDFKKYHIDPETLKNDLVE</sequence>
<dbReference type="GO" id="GO:0005351">
    <property type="term" value="F:carbohydrate:proton symporter activity"/>
    <property type="evidence" value="ECO:0007669"/>
    <property type="project" value="TreeGrafter"/>
</dbReference>
<dbReference type="InterPro" id="IPR020846">
    <property type="entry name" value="MFS_dom"/>
</dbReference>
<dbReference type="PANTHER" id="PTHR48022:SF83">
    <property type="entry name" value="MAJOR FACILITATOR SUPERFAMILY (MFS) PROFILE DOMAIN-CONTAINING PROTEIN"/>
    <property type="match status" value="1"/>
</dbReference>
<feature type="transmembrane region" description="Helical" evidence="8">
    <location>
        <begin position="117"/>
        <end position="142"/>
    </location>
</feature>
<reference evidence="10" key="1">
    <citation type="submission" date="2022-10" db="EMBL/GenBank/DDBJ databases">
        <title>Culturing micro-colonial fungi from biological soil crusts in the Mojave desert and describing Neophaeococcomyces mojavensis, and introducing the new genera and species Taxawa tesnikishii.</title>
        <authorList>
            <person name="Kurbessoian T."/>
            <person name="Stajich J.E."/>
        </authorList>
    </citation>
    <scope>NUCLEOTIDE SEQUENCE</scope>
    <source>
        <strain evidence="10">TK_41</strain>
    </source>
</reference>
<proteinExistence type="inferred from homology"/>
<protein>
    <recommendedName>
        <fullName evidence="9">Major facilitator superfamily (MFS) profile domain-containing protein</fullName>
    </recommendedName>
</protein>
<evidence type="ECO:0000256" key="4">
    <source>
        <dbReference type="ARBA" id="ARBA00022692"/>
    </source>
</evidence>
<organism evidence="10 11">
    <name type="scientific">Cladophialophora chaetospira</name>
    <dbReference type="NCBI Taxonomy" id="386627"/>
    <lineage>
        <taxon>Eukaryota</taxon>
        <taxon>Fungi</taxon>
        <taxon>Dikarya</taxon>
        <taxon>Ascomycota</taxon>
        <taxon>Pezizomycotina</taxon>
        <taxon>Eurotiomycetes</taxon>
        <taxon>Chaetothyriomycetidae</taxon>
        <taxon>Chaetothyriales</taxon>
        <taxon>Herpotrichiellaceae</taxon>
        <taxon>Cladophialophora</taxon>
    </lineage>
</organism>
<feature type="transmembrane region" description="Helical" evidence="8">
    <location>
        <begin position="179"/>
        <end position="196"/>
    </location>
</feature>
<feature type="transmembrane region" description="Helical" evidence="8">
    <location>
        <begin position="389"/>
        <end position="414"/>
    </location>
</feature>
<dbReference type="InterPro" id="IPR005829">
    <property type="entry name" value="Sugar_transporter_CS"/>
</dbReference>
<feature type="transmembrane region" description="Helical" evidence="8">
    <location>
        <begin position="426"/>
        <end position="447"/>
    </location>
</feature>
<dbReference type="PANTHER" id="PTHR48022">
    <property type="entry name" value="PLASTIDIC GLUCOSE TRANSPORTER 4"/>
    <property type="match status" value="1"/>
</dbReference>
<feature type="transmembrane region" description="Helical" evidence="8">
    <location>
        <begin position="208"/>
        <end position="227"/>
    </location>
</feature>
<dbReference type="NCBIfam" id="TIGR00879">
    <property type="entry name" value="SP"/>
    <property type="match status" value="1"/>
</dbReference>
<dbReference type="InterPro" id="IPR036259">
    <property type="entry name" value="MFS_trans_sf"/>
</dbReference>
<feature type="transmembrane region" description="Helical" evidence="8">
    <location>
        <begin position="459"/>
        <end position="482"/>
    </location>
</feature>
<feature type="transmembrane region" description="Helical" evidence="8">
    <location>
        <begin position="149"/>
        <end position="167"/>
    </location>
</feature>
<dbReference type="Pfam" id="PF00083">
    <property type="entry name" value="Sugar_tr"/>
    <property type="match status" value="1"/>
</dbReference>
<feature type="domain" description="Major facilitator superfamily (MFS) profile" evidence="9">
    <location>
        <begin position="73"/>
        <end position="516"/>
    </location>
</feature>
<feature type="transmembrane region" description="Helical" evidence="8">
    <location>
        <begin position="329"/>
        <end position="349"/>
    </location>
</feature>